<protein>
    <recommendedName>
        <fullName evidence="3">Glycosyl hydrolase family 32 N-terminal domain-containing protein</fullName>
    </recommendedName>
</protein>
<dbReference type="AlphaFoldDB" id="A0A2V5K3S4"/>
<name>A0A2V5K3S4_9BACL</name>
<dbReference type="SUPFAM" id="SSF75005">
    <property type="entry name" value="Arabinanase/levansucrase/invertase"/>
    <property type="match status" value="1"/>
</dbReference>
<reference evidence="1 2" key="1">
    <citation type="submission" date="2018-05" db="EMBL/GenBank/DDBJ databases">
        <title>Paenibacillus flagellatus sp. nov., isolated from selenium mineral soil.</title>
        <authorList>
            <person name="Dai X."/>
        </authorList>
    </citation>
    <scope>NUCLEOTIDE SEQUENCE [LARGE SCALE GENOMIC DNA]</scope>
    <source>
        <strain evidence="1 2">DXL2</strain>
    </source>
</reference>
<comment type="caution">
    <text evidence="1">The sequence shown here is derived from an EMBL/GenBank/DDBJ whole genome shotgun (WGS) entry which is preliminary data.</text>
</comment>
<dbReference type="RefSeq" id="WP_146250217.1">
    <property type="nucleotide sequence ID" value="NZ_QJVJ01000006.1"/>
</dbReference>
<dbReference type="Proteomes" id="UP000247476">
    <property type="component" value="Unassembled WGS sequence"/>
</dbReference>
<evidence type="ECO:0008006" key="3">
    <source>
        <dbReference type="Google" id="ProtNLM"/>
    </source>
</evidence>
<evidence type="ECO:0000313" key="2">
    <source>
        <dbReference type="Proteomes" id="UP000247476"/>
    </source>
</evidence>
<dbReference type="EMBL" id="QJVJ01000006">
    <property type="protein sequence ID" value="PYI53919.1"/>
    <property type="molecule type" value="Genomic_DNA"/>
</dbReference>
<proteinExistence type="predicted"/>
<dbReference type="InterPro" id="IPR023296">
    <property type="entry name" value="Glyco_hydro_beta-prop_sf"/>
</dbReference>
<keyword evidence="2" id="KW-1185">Reference proteome</keyword>
<organism evidence="1 2">
    <name type="scientific">Paenibacillus flagellatus</name>
    <dbReference type="NCBI Taxonomy" id="2211139"/>
    <lineage>
        <taxon>Bacteria</taxon>
        <taxon>Bacillati</taxon>
        <taxon>Bacillota</taxon>
        <taxon>Bacilli</taxon>
        <taxon>Bacillales</taxon>
        <taxon>Paenibacillaceae</taxon>
        <taxon>Paenibacillus</taxon>
    </lineage>
</organism>
<sequence>MKHTVEIGTRVEMFVDDWLIEEMKGAKLKLNPPVKRETVLVLDRPWEDGAGCFFSVIPEPDRIRLYYRGACLRDTDDDTQVTCYAESEDGIRFERPSLGLYEHEGSKDNNIILVGTDAHNFSPFLDESPDAPPQLRFKAVAGVGPKAQSIYLNQGFLNGYYSSDGIHWHKWDEPILHNGAFDSLNVAFWDTNAKEYRCYSRYFEDKTRAVQVASSTDFVHWGEHRPNRYAEGVPLEQFYTNATVQCPGAEHMYLSFPMRIVPERKKNRKSLYPGVSDAVMMSSRDGLHWDRPFMEAWVRPGTDPNNWIDRNQMVARGIVETAPDEFSLYISEHYRCSDSRLRRLTVRKHGFASVNAGYDGGEFVTRPVVFAGNRLFLNYSTSAVGSVKVEVQDASGDPIDGFTIDDMDDMYGDSISEAVKWNGGHGLEELKGEPVRFRFVLKDADLFAIRTGN</sequence>
<dbReference type="OrthoDB" id="177802at2"/>
<dbReference type="Gene3D" id="2.115.10.20">
    <property type="entry name" value="Glycosyl hydrolase domain, family 43"/>
    <property type="match status" value="2"/>
</dbReference>
<evidence type="ECO:0000313" key="1">
    <source>
        <dbReference type="EMBL" id="PYI53919.1"/>
    </source>
</evidence>
<accession>A0A2V5K3S4</accession>
<gene>
    <name evidence="1" type="ORF">DLM86_15305</name>
</gene>